<dbReference type="SUPFAM" id="SSF81631">
    <property type="entry name" value="PAP/OAS1 substrate-binding domain"/>
    <property type="match status" value="1"/>
</dbReference>
<dbReference type="SUPFAM" id="SSF81301">
    <property type="entry name" value="Nucleotidyltransferase"/>
    <property type="match status" value="1"/>
</dbReference>
<organism evidence="13 14">
    <name type="scientific">Plectus sambesii</name>
    <dbReference type="NCBI Taxonomy" id="2011161"/>
    <lineage>
        <taxon>Eukaryota</taxon>
        <taxon>Metazoa</taxon>
        <taxon>Ecdysozoa</taxon>
        <taxon>Nematoda</taxon>
        <taxon>Chromadorea</taxon>
        <taxon>Plectida</taxon>
        <taxon>Plectina</taxon>
        <taxon>Plectoidea</taxon>
        <taxon>Plectidae</taxon>
        <taxon>Plectus</taxon>
    </lineage>
</organism>
<feature type="domain" description="PAP-associated" evidence="10">
    <location>
        <begin position="671"/>
        <end position="725"/>
    </location>
</feature>
<name>A0A914UGV5_9BILA</name>
<evidence type="ECO:0000256" key="9">
    <source>
        <dbReference type="SAM" id="MobiDB-lite"/>
    </source>
</evidence>
<dbReference type="PANTHER" id="PTHR12271:SF40">
    <property type="entry name" value="POLY(A) RNA POLYMERASE GLD2"/>
    <property type="match status" value="1"/>
</dbReference>
<dbReference type="GO" id="GO:1990817">
    <property type="term" value="F:poly(A) RNA polymerase activity"/>
    <property type="evidence" value="ECO:0007669"/>
    <property type="project" value="TreeGrafter"/>
</dbReference>
<dbReference type="Gene3D" id="1.10.1410.10">
    <property type="match status" value="1"/>
</dbReference>
<evidence type="ECO:0000259" key="10">
    <source>
        <dbReference type="Pfam" id="PF03828"/>
    </source>
</evidence>
<accession>A0A914UGV5</accession>
<evidence type="ECO:0000256" key="4">
    <source>
        <dbReference type="ARBA" id="ARBA00022490"/>
    </source>
</evidence>
<keyword evidence="6" id="KW-0479">Metal-binding</keyword>
<evidence type="ECO:0000256" key="1">
    <source>
        <dbReference type="ARBA" id="ARBA00001936"/>
    </source>
</evidence>
<evidence type="ECO:0000313" key="14">
    <source>
        <dbReference type="WBParaSite" id="PSAMB.scaffold10109size4343.g33090.t1"/>
    </source>
</evidence>
<evidence type="ECO:0000256" key="8">
    <source>
        <dbReference type="ARBA" id="ARBA00038491"/>
    </source>
</evidence>
<dbReference type="InterPro" id="IPR040459">
    <property type="entry name" value="MJ1316"/>
</dbReference>
<evidence type="ECO:0000256" key="5">
    <source>
        <dbReference type="ARBA" id="ARBA00022679"/>
    </source>
</evidence>
<dbReference type="GO" id="GO:0031123">
    <property type="term" value="P:RNA 3'-end processing"/>
    <property type="evidence" value="ECO:0007669"/>
    <property type="project" value="TreeGrafter"/>
</dbReference>
<evidence type="ECO:0000256" key="3">
    <source>
        <dbReference type="ARBA" id="ARBA00004496"/>
    </source>
</evidence>
<protein>
    <submittedName>
        <fullName evidence="14">Uncharacterized protein</fullName>
    </submittedName>
</protein>
<evidence type="ECO:0000256" key="2">
    <source>
        <dbReference type="ARBA" id="ARBA00001946"/>
    </source>
</evidence>
<sequence length="760" mass="85611">MAESSSIVKSNSAEVMPSSSSATDSLSALISIAETMHGGRLSVLQDQDDYAFIVRFKLSENVTAQFCISETSNLMDIFLKGDKLSTSMRESFNTAIQPVRTKMDLIDALEVSDSWWSENQPSPSSTRTPRLREKKNKSKAKTNTATAPDTDEGGQGMKSAQAVVSRLLWDKSLPVDRFVVGYNDRFIGLKEKKFNAFCWHSFAEVDPETSAIPRHRIQYFKLGDVIVWDKTKRLDLIFGSGNPPSVAPFTLEEVLDRYREENNENIDESENNADEYSVCPEVMDVPKWARPNYYLSIPLRAPELIAKEYRILCAQFDRKQIQSIINCLATRMNIMNVQCFWPERLHLTLVYLKPPKDGSLWTKMEQASSAFRLYGAIAGVSLSLKAIGARQELLSETFFAATSKNSLEEQDEEIQQSPSLHRCSPVPHSVVVDLTKYDGMAERLIASQAADMKQMSADIRVFFEENSQKQATSDWKQLVTDRLQSEIAKLIDGATIQMIGGSMNGLGVDRSDVDLALLIDGGVELTWQRAMDTLRSLKDPLQKSLDAKTELRAGAIPILRLTLNSGLQLDINCNQPSSIQDANLLRAYADLDPAFPAICIVVKAWAQRRGLNVALNGYLNNYCFVLLVVHYMHAIGRLPCLNRKLKHIDWMRPVDRAELLELASCASRDHSLSELLMGFFTYYIAFDFDSFWISIADGTKRSRNELPAEAQLYLVYIEDPFDRKNTSRRVLDERNLQDIKNALTNTCDQLIDCCKLASIL</sequence>
<dbReference type="AlphaFoldDB" id="A0A914UGV5"/>
<feature type="compositionally biased region" description="Polar residues" evidence="9">
    <location>
        <begin position="116"/>
        <end position="128"/>
    </location>
</feature>
<dbReference type="Gene3D" id="3.30.460.10">
    <property type="entry name" value="Beta Polymerase, domain 2"/>
    <property type="match status" value="1"/>
</dbReference>
<dbReference type="Pfam" id="PF03828">
    <property type="entry name" value="PAP_assoc"/>
    <property type="match status" value="1"/>
</dbReference>
<keyword evidence="7" id="KW-0460">Magnesium</keyword>
<proteinExistence type="inferred from homology"/>
<dbReference type="Pfam" id="PF22600">
    <property type="entry name" value="MTPAP-like_central"/>
    <property type="match status" value="1"/>
</dbReference>
<dbReference type="InterPro" id="IPR054708">
    <property type="entry name" value="MTPAP-like_central"/>
</dbReference>
<dbReference type="InterPro" id="IPR002058">
    <property type="entry name" value="PAP_assoc"/>
</dbReference>
<feature type="domain" description="Poly(A) RNA polymerase mitochondrial-like central palm" evidence="12">
    <location>
        <begin position="456"/>
        <end position="589"/>
    </location>
</feature>
<reference evidence="14" key="1">
    <citation type="submission" date="2022-11" db="UniProtKB">
        <authorList>
            <consortium name="WormBaseParasite"/>
        </authorList>
    </citation>
    <scope>IDENTIFICATION</scope>
</reference>
<evidence type="ECO:0000313" key="13">
    <source>
        <dbReference type="Proteomes" id="UP000887566"/>
    </source>
</evidence>
<feature type="compositionally biased region" description="Polar residues" evidence="9">
    <location>
        <begin position="1"/>
        <end position="13"/>
    </location>
</feature>
<dbReference type="PANTHER" id="PTHR12271">
    <property type="entry name" value="POLY A POLYMERASE CID PAP -RELATED"/>
    <property type="match status" value="1"/>
</dbReference>
<feature type="region of interest" description="Disordered" evidence="9">
    <location>
        <begin position="116"/>
        <end position="157"/>
    </location>
</feature>
<keyword evidence="5" id="KW-0808">Transferase</keyword>
<keyword evidence="13" id="KW-1185">Reference proteome</keyword>
<dbReference type="GO" id="GO:0005737">
    <property type="term" value="C:cytoplasm"/>
    <property type="evidence" value="ECO:0007669"/>
    <property type="project" value="UniProtKB-SubCell"/>
</dbReference>
<comment type="similarity">
    <text evidence="8">Belongs to the DNA polymerase type-B-like family. GLD2 subfamily.</text>
</comment>
<evidence type="ECO:0000256" key="7">
    <source>
        <dbReference type="ARBA" id="ARBA00022842"/>
    </source>
</evidence>
<evidence type="ECO:0000256" key="6">
    <source>
        <dbReference type="ARBA" id="ARBA00022723"/>
    </source>
</evidence>
<comment type="cofactor">
    <cofactor evidence="2">
        <name>Mg(2+)</name>
        <dbReference type="ChEBI" id="CHEBI:18420"/>
    </cofactor>
</comment>
<evidence type="ECO:0000259" key="11">
    <source>
        <dbReference type="Pfam" id="PF04457"/>
    </source>
</evidence>
<dbReference type="InterPro" id="IPR043519">
    <property type="entry name" value="NT_sf"/>
</dbReference>
<feature type="region of interest" description="Disordered" evidence="9">
    <location>
        <begin position="1"/>
        <end position="20"/>
    </location>
</feature>
<comment type="cofactor">
    <cofactor evidence="1">
        <name>Mn(2+)</name>
        <dbReference type="ChEBI" id="CHEBI:29035"/>
    </cofactor>
</comment>
<keyword evidence="4" id="KW-0963">Cytoplasm</keyword>
<dbReference type="GO" id="GO:0046872">
    <property type="term" value="F:metal ion binding"/>
    <property type="evidence" value="ECO:0007669"/>
    <property type="project" value="UniProtKB-KW"/>
</dbReference>
<comment type="subcellular location">
    <subcellularLocation>
        <location evidence="3">Cytoplasm</location>
    </subcellularLocation>
</comment>
<dbReference type="Pfam" id="PF04457">
    <property type="entry name" value="MJ1316"/>
    <property type="match status" value="1"/>
</dbReference>
<dbReference type="WBParaSite" id="PSAMB.scaffold10109size4343.g33090.t1">
    <property type="protein sequence ID" value="PSAMB.scaffold10109size4343.g33090.t1"/>
    <property type="gene ID" value="PSAMB.scaffold10109size4343.g33090"/>
</dbReference>
<dbReference type="Proteomes" id="UP000887566">
    <property type="component" value="Unplaced"/>
</dbReference>
<feature type="domain" description="MJ1316 RNA cyclic group end recognition" evidence="11">
    <location>
        <begin position="157"/>
        <end position="230"/>
    </location>
</feature>
<evidence type="ECO:0000259" key="12">
    <source>
        <dbReference type="Pfam" id="PF22600"/>
    </source>
</evidence>